<reference evidence="2" key="1">
    <citation type="submission" date="2019-11" db="EMBL/GenBank/DDBJ databases">
        <title>Characterization of Clostridium perfringens isolates from swine manure treated agricultural soils.</title>
        <authorList>
            <person name="Wushke S.T."/>
        </authorList>
    </citation>
    <scope>NUCLEOTIDE SEQUENCE</scope>
    <source>
        <strain evidence="2">X94</strain>
    </source>
</reference>
<keyword evidence="1" id="KW-0472">Membrane</keyword>
<evidence type="ECO:0000256" key="1">
    <source>
        <dbReference type="SAM" id="Phobius"/>
    </source>
</evidence>
<sequence>MKNLKIAGIVASILSLISAICGICIVCYYVDDMFVRALYTGLLIVSSTVVSYTVGSIFRQLK</sequence>
<name>A0AAW9I0N9_CLOPF</name>
<keyword evidence="1" id="KW-1133">Transmembrane helix</keyword>
<protein>
    <recommendedName>
        <fullName evidence="4">Lipoprotein</fullName>
    </recommendedName>
</protein>
<dbReference type="RefSeq" id="WP_322395501.1">
    <property type="nucleotide sequence ID" value="NZ_WNUI01000073.1"/>
</dbReference>
<keyword evidence="1" id="KW-0812">Transmembrane</keyword>
<feature type="transmembrane region" description="Helical" evidence="1">
    <location>
        <begin position="6"/>
        <end position="30"/>
    </location>
</feature>
<feature type="transmembrane region" description="Helical" evidence="1">
    <location>
        <begin position="37"/>
        <end position="58"/>
    </location>
</feature>
<comment type="caution">
    <text evidence="2">The sequence shown here is derived from an EMBL/GenBank/DDBJ whole genome shotgun (WGS) entry which is preliminary data.</text>
</comment>
<evidence type="ECO:0000313" key="3">
    <source>
        <dbReference type="Proteomes" id="UP001288778"/>
    </source>
</evidence>
<accession>A0AAW9I0N9</accession>
<organism evidence="2 3">
    <name type="scientific">Clostridium perfringens</name>
    <dbReference type="NCBI Taxonomy" id="1502"/>
    <lineage>
        <taxon>Bacteria</taxon>
        <taxon>Bacillati</taxon>
        <taxon>Bacillota</taxon>
        <taxon>Clostridia</taxon>
        <taxon>Eubacteriales</taxon>
        <taxon>Clostridiaceae</taxon>
        <taxon>Clostridium</taxon>
    </lineage>
</organism>
<gene>
    <name evidence="2" type="ORF">GNF68_14220</name>
</gene>
<dbReference type="Proteomes" id="UP001288778">
    <property type="component" value="Unassembled WGS sequence"/>
</dbReference>
<dbReference type="EMBL" id="WNUI01000073">
    <property type="protein sequence ID" value="MDZ4910188.1"/>
    <property type="molecule type" value="Genomic_DNA"/>
</dbReference>
<evidence type="ECO:0000313" key="2">
    <source>
        <dbReference type="EMBL" id="MDZ4910188.1"/>
    </source>
</evidence>
<proteinExistence type="predicted"/>
<dbReference type="AlphaFoldDB" id="A0AAW9I0N9"/>
<evidence type="ECO:0008006" key="4">
    <source>
        <dbReference type="Google" id="ProtNLM"/>
    </source>
</evidence>